<sequence>MATTNAKTNAAAKRSKTARPAISFETAKLLCPDEQIAAKVSASFGLLLPEYETIREAHEQLLRKAWLSFDEALNEKATEMHFQRIVGAFVSSAQGAGNFYSDKVTEARNLTSALSNEYRDEDRQAPAGFESKADRARQFAAEMAMQAYALLAAADGAVNAYKEITGEGWKPYVAPNEQSVERRSSAAEMSAFG</sequence>
<evidence type="ECO:0008006" key="3">
    <source>
        <dbReference type="Google" id="ProtNLM"/>
    </source>
</evidence>
<dbReference type="RefSeq" id="WP_318655160.1">
    <property type="nucleotide sequence ID" value="NZ_CP136863.1"/>
</dbReference>
<protein>
    <recommendedName>
        <fullName evidence="3">Phasin domain-containing protein</fullName>
    </recommendedName>
</protein>
<gene>
    <name evidence="1" type="ORF">RZS28_18570</name>
</gene>
<keyword evidence="2" id="KW-1185">Reference proteome</keyword>
<name>A0ABZ0HYU3_9HYPH</name>
<reference evidence="1 2" key="1">
    <citation type="submission" date="2023-10" db="EMBL/GenBank/DDBJ databases">
        <title>Novel methanotroph of the genus Methylocapsa from a subarctic wetland.</title>
        <authorList>
            <person name="Belova S.E."/>
            <person name="Oshkin I.Y."/>
            <person name="Miroshnikov K."/>
            <person name="Dedysh S.N."/>
        </authorList>
    </citation>
    <scope>NUCLEOTIDE SEQUENCE [LARGE SCALE GENOMIC DNA]</scope>
    <source>
        <strain evidence="1 2">RX1</strain>
        <plasmid evidence="1 2">pRX1</plasmid>
    </source>
</reference>
<evidence type="ECO:0000313" key="2">
    <source>
        <dbReference type="Proteomes" id="UP001626536"/>
    </source>
</evidence>
<dbReference type="Proteomes" id="UP001626536">
    <property type="component" value="Plasmid pRX1"/>
</dbReference>
<organism evidence="1 2">
    <name type="scientific">Methylocapsa polymorpha</name>
    <dbReference type="NCBI Taxonomy" id="3080828"/>
    <lineage>
        <taxon>Bacteria</taxon>
        <taxon>Pseudomonadati</taxon>
        <taxon>Pseudomonadota</taxon>
        <taxon>Alphaproteobacteria</taxon>
        <taxon>Hyphomicrobiales</taxon>
        <taxon>Beijerinckiaceae</taxon>
        <taxon>Methylocapsa</taxon>
    </lineage>
</organism>
<proteinExistence type="predicted"/>
<accession>A0ABZ0HYU3</accession>
<geneLocation type="plasmid" evidence="1 2">
    <name>pRX1</name>
</geneLocation>
<keyword evidence="1" id="KW-0614">Plasmid</keyword>
<dbReference type="EMBL" id="CP136863">
    <property type="protein sequence ID" value="WOJ91733.1"/>
    <property type="molecule type" value="Genomic_DNA"/>
</dbReference>
<evidence type="ECO:0000313" key="1">
    <source>
        <dbReference type="EMBL" id="WOJ91733.1"/>
    </source>
</evidence>